<feature type="compositionally biased region" description="Acidic residues" evidence="4">
    <location>
        <begin position="556"/>
        <end position="575"/>
    </location>
</feature>
<feature type="compositionally biased region" description="Acidic residues" evidence="4">
    <location>
        <begin position="135"/>
        <end position="158"/>
    </location>
</feature>
<feature type="compositionally biased region" description="Basic and acidic residues" evidence="4">
    <location>
        <begin position="414"/>
        <end position="448"/>
    </location>
</feature>
<gene>
    <name evidence="5" type="ORF">NKR19_g1322</name>
</gene>
<feature type="compositionally biased region" description="Basic and acidic residues" evidence="4">
    <location>
        <begin position="496"/>
        <end position="515"/>
    </location>
</feature>
<feature type="compositionally biased region" description="Low complexity" evidence="4">
    <location>
        <begin position="14"/>
        <end position="30"/>
    </location>
</feature>
<dbReference type="GO" id="GO:0032040">
    <property type="term" value="C:small-subunit processome"/>
    <property type="evidence" value="ECO:0007669"/>
    <property type="project" value="InterPro"/>
</dbReference>
<dbReference type="Pfam" id="PF04615">
    <property type="entry name" value="Utp14"/>
    <property type="match status" value="1"/>
</dbReference>
<feature type="compositionally biased region" description="Basic residues" evidence="4">
    <location>
        <begin position="164"/>
        <end position="173"/>
    </location>
</feature>
<feature type="compositionally biased region" description="Basic and acidic residues" evidence="4">
    <location>
        <begin position="652"/>
        <end position="665"/>
    </location>
</feature>
<feature type="region of interest" description="Disordered" evidence="4">
    <location>
        <begin position="403"/>
        <end position="448"/>
    </location>
</feature>
<evidence type="ECO:0000313" key="6">
    <source>
        <dbReference type="Proteomes" id="UP001174691"/>
    </source>
</evidence>
<evidence type="ECO:0000256" key="1">
    <source>
        <dbReference type="ARBA" id="ARBA00004604"/>
    </source>
</evidence>
<feature type="compositionally biased region" description="Acidic residues" evidence="4">
    <location>
        <begin position="224"/>
        <end position="248"/>
    </location>
</feature>
<sequence length="936" mass="103591">MPGRQAHGRSLMPGASGAKAGKKSGSTQSKSRAKSRSKALDAFALAEAEVGPEKTRGVRTRDLEPSPEPQPRSKRPRGDDDDDEDMDEDDDEEENDTRMKKRARRAAEAGEEFDNPDMEMEEDSEGNEWHVGMGPDDEDSEIDSDDAFGEEDEAEFEDFAFRGSKSKKGKKKRVEVEEEEDLDEGDDDDDLESLGSEAIDLATALDQYSETDEEEAGGSGSSGSDEEDDDDDASSSEESDSDDDDEEDPAARDALKSLISGFAGDEEEEDAEAGKSATSQKAKIGLKDLGLFGVKDPHIKKSLKLMNKEEKATKPGASKKLDIPLARRQQDKLLRTAAFEKASETLDRWTDTVKTNRRAEHLFFPLAQNAHDAGLDKGEILPLNPKDATNELEQTIMAIMEESGLGPSSKQKAPKPEGSENGEPKLSKAERKELVNQRRRERDLASRELARAKRIKKIKSKAYRRVHRKERLGDEEATLAAMKEAGEIDSEEEREAQDRRRAMERMGAKHKESKWAKMGAKAGRAVWDDDFRSGLTDMARRDEELRKRVEGRGGGGEDDDDDDDDDDVSEASADSETERRRLLRDLELAAADDGKPHSGLMQMKFMQRGEEALKRANDELVKQIRRDLASDAEEEDQDQEQPDVGRRQYGGKKADGEVKPADSSRRVARAAARAADQQPQDGFVIDTASSKPVLANGLSESQNESLGAAGAWSRAGQASRKSKKGAKSGPAEELDFSNAAILATTKSISKPKKTEPNGKNGDAVLADGASSDDDEDDALHLPMAIRDTELIKRAFAGEDVVGEFQREKAEVADEDDEKEVDNTLPGWGSWVGDGVGKKQKQKHTGRFITKVEGVKKKDRRDWKLERVIVNERRVRKNDKYLASQLPHPFESRLQYERSLRLPVGPEWVTKESFQDATKPRVILKPGVIAPMSKPMV</sequence>
<feature type="compositionally biased region" description="Basic and acidic residues" evidence="4">
    <location>
        <begin position="51"/>
        <end position="64"/>
    </location>
</feature>
<evidence type="ECO:0000313" key="5">
    <source>
        <dbReference type="EMBL" id="KAJ9162362.1"/>
    </source>
</evidence>
<name>A0AA38VT56_9PEZI</name>
<feature type="compositionally biased region" description="Acidic residues" evidence="4">
    <location>
        <begin position="176"/>
        <end position="192"/>
    </location>
</feature>
<feature type="region of interest" description="Disordered" evidence="4">
    <location>
        <begin position="624"/>
        <end position="778"/>
    </location>
</feature>
<feature type="compositionally biased region" description="Acidic residues" evidence="4">
    <location>
        <begin position="79"/>
        <end position="95"/>
    </location>
</feature>
<feature type="compositionally biased region" description="Acidic residues" evidence="4">
    <location>
        <begin position="109"/>
        <end position="126"/>
    </location>
</feature>
<feature type="region of interest" description="Disordered" evidence="4">
    <location>
        <begin position="468"/>
        <end position="519"/>
    </location>
</feature>
<dbReference type="AlphaFoldDB" id="A0AA38VT56"/>
<proteinExistence type="predicted"/>
<feature type="compositionally biased region" description="Acidic residues" evidence="4">
    <location>
        <begin position="630"/>
        <end position="641"/>
    </location>
</feature>
<feature type="region of interest" description="Disordered" evidence="4">
    <location>
        <begin position="808"/>
        <end position="842"/>
    </location>
</feature>
<feature type="region of interest" description="Disordered" evidence="4">
    <location>
        <begin position="305"/>
        <end position="324"/>
    </location>
</feature>
<reference evidence="5" key="1">
    <citation type="submission" date="2022-07" db="EMBL/GenBank/DDBJ databases">
        <title>Fungi with potential for degradation of polypropylene.</title>
        <authorList>
            <person name="Gostincar C."/>
        </authorList>
    </citation>
    <scope>NUCLEOTIDE SEQUENCE</scope>
    <source>
        <strain evidence="5">EXF-13287</strain>
    </source>
</reference>
<accession>A0AA38VT56</accession>
<dbReference type="EMBL" id="JANBVN010000012">
    <property type="protein sequence ID" value="KAJ9162362.1"/>
    <property type="molecule type" value="Genomic_DNA"/>
</dbReference>
<comment type="caution">
    <text evidence="5">The sequence shown here is derived from an EMBL/GenBank/DDBJ whole genome shotgun (WGS) entry which is preliminary data.</text>
</comment>
<dbReference type="Proteomes" id="UP001174691">
    <property type="component" value="Unassembled WGS sequence"/>
</dbReference>
<feature type="region of interest" description="Disordered" evidence="4">
    <location>
        <begin position="1"/>
        <end position="280"/>
    </location>
</feature>
<keyword evidence="6" id="KW-1185">Reference proteome</keyword>
<feature type="region of interest" description="Disordered" evidence="4">
    <location>
        <begin position="538"/>
        <end position="581"/>
    </location>
</feature>
<evidence type="ECO:0000256" key="2">
    <source>
        <dbReference type="ARBA" id="ARBA00022553"/>
    </source>
</evidence>
<keyword evidence="3" id="KW-0539">Nucleus</keyword>
<protein>
    <submittedName>
        <fullName evidence="5">Utp14-domain-containing protein</fullName>
    </submittedName>
</protein>
<organism evidence="5 6">
    <name type="scientific">Coniochaeta hoffmannii</name>
    <dbReference type="NCBI Taxonomy" id="91930"/>
    <lineage>
        <taxon>Eukaryota</taxon>
        <taxon>Fungi</taxon>
        <taxon>Dikarya</taxon>
        <taxon>Ascomycota</taxon>
        <taxon>Pezizomycotina</taxon>
        <taxon>Sordariomycetes</taxon>
        <taxon>Sordariomycetidae</taxon>
        <taxon>Coniochaetales</taxon>
        <taxon>Coniochaetaceae</taxon>
        <taxon>Coniochaeta</taxon>
    </lineage>
</organism>
<evidence type="ECO:0000256" key="4">
    <source>
        <dbReference type="SAM" id="MobiDB-lite"/>
    </source>
</evidence>
<dbReference type="PANTHER" id="PTHR14150:SF12">
    <property type="entry name" value="U3 SMALL NUCLEOLAR RNA-ASSOCIATED PROTEIN 14 HOMOLOG A"/>
    <property type="match status" value="1"/>
</dbReference>
<keyword evidence="2" id="KW-0597">Phosphoprotein</keyword>
<comment type="subcellular location">
    <subcellularLocation>
        <location evidence="1">Nucleus</location>
        <location evidence="1">Nucleolus</location>
    </subcellularLocation>
</comment>
<evidence type="ECO:0000256" key="3">
    <source>
        <dbReference type="ARBA" id="ARBA00023242"/>
    </source>
</evidence>
<dbReference type="GO" id="GO:0006364">
    <property type="term" value="P:rRNA processing"/>
    <property type="evidence" value="ECO:0007669"/>
    <property type="project" value="InterPro"/>
</dbReference>
<feature type="compositionally biased region" description="Basic and acidic residues" evidence="4">
    <location>
        <begin position="538"/>
        <end position="551"/>
    </location>
</feature>
<dbReference type="InterPro" id="IPR006709">
    <property type="entry name" value="SSU_processome_Utp14"/>
</dbReference>
<dbReference type="PANTHER" id="PTHR14150">
    <property type="entry name" value="U3 SMALL NUCLEOLAR RNA-ASSOCIATED PROTEIN 14"/>
    <property type="match status" value="1"/>
</dbReference>